<dbReference type="Pfam" id="PF00069">
    <property type="entry name" value="Pkinase"/>
    <property type="match status" value="1"/>
</dbReference>
<dbReference type="InterPro" id="IPR011009">
    <property type="entry name" value="Kinase-like_dom_sf"/>
</dbReference>
<sequence length="713" mass="78575">MSLVLLSYPSSSKSAEEIYIKEASATFELKYDSVLYSDSSLYQLKDLIGEGTFGAVTMCMNVETGNMVAVKIHKNSQDMTIKDEIANLKALQAIDPDKNNIVRFIENFRFHEMSCLVFEMLDKSIWDLIKKRFWPQCGLSEIRPIAQQLLVALDALKSLGITHCDLKLDNIMLVNHSKQPYKIKLIDFGLALPESKMKVGMMVQILTYRAPEVNLGLSLTTAIDMWTLGCIMAHLYFGTPLFPSDCKYNWMKVMLHLLGQPDTNLLAKGKYTHKFHSLEQYKRHTDKMPHVSTKFFRRVESLDQAVLKAPRKPSGAENEDRVAFLNLLKCCLTVDARERITPREALNHSFITMSHLVGKSDATYYVKNAAQMMSGSHQPQNAEMTKQECRSDRESLPTVGERDRTDMDPPLWPSTAPSCGSDLQSFGSSGEKSDRPRSCQSGDSTEIYFSIDSDRECCSGCESEFYTYRDESDESVFLSSDTMSSYNDGNNGDLKTTTTAPVEPHNDIILQDISAPSSSARDPSDGQGNVAPPITDETGTTATVLNDSTNADNLSAGNIVQTYESPYFSCESMSSYNHERNLQLMTITPLEAGNDIIIPEISAPSSAARGRSDKGGNIAPPLPEESRTTATVLNVSVKAENVSAGNITNNGDSVATDPSDGAAGLTTSPEAVGVRTSPRRPWRKALGQKVCQVLNQVRKGLTDLLICGANKAV</sequence>
<feature type="region of interest" description="Disordered" evidence="7">
    <location>
        <begin position="373"/>
        <end position="443"/>
    </location>
</feature>
<organism evidence="9 10">
    <name type="scientific">Channa striata</name>
    <name type="common">Snakehead murrel</name>
    <name type="synonym">Ophicephalus striatus</name>
    <dbReference type="NCBI Taxonomy" id="64152"/>
    <lineage>
        <taxon>Eukaryota</taxon>
        <taxon>Metazoa</taxon>
        <taxon>Chordata</taxon>
        <taxon>Craniata</taxon>
        <taxon>Vertebrata</taxon>
        <taxon>Euteleostomi</taxon>
        <taxon>Actinopterygii</taxon>
        <taxon>Neopterygii</taxon>
        <taxon>Teleostei</taxon>
        <taxon>Neoteleostei</taxon>
        <taxon>Acanthomorphata</taxon>
        <taxon>Anabantaria</taxon>
        <taxon>Anabantiformes</taxon>
        <taxon>Channoidei</taxon>
        <taxon>Channidae</taxon>
        <taxon>Channa</taxon>
    </lineage>
</organism>
<dbReference type="PANTHER" id="PTHR24058">
    <property type="entry name" value="DUAL SPECIFICITY PROTEIN KINASE"/>
    <property type="match status" value="1"/>
</dbReference>
<dbReference type="PROSITE" id="PS50011">
    <property type="entry name" value="PROTEIN_KINASE_DOM"/>
    <property type="match status" value="1"/>
</dbReference>
<name>A0AA88SAZ8_CHASR</name>
<feature type="compositionally biased region" description="Polar residues" evidence="7">
    <location>
        <begin position="415"/>
        <end position="430"/>
    </location>
</feature>
<dbReference type="GO" id="GO:0042771">
    <property type="term" value="P:intrinsic apoptotic signaling pathway in response to DNA damage by p53 class mediator"/>
    <property type="evidence" value="ECO:0007669"/>
    <property type="project" value="TreeGrafter"/>
</dbReference>
<feature type="region of interest" description="Disordered" evidence="7">
    <location>
        <begin position="605"/>
        <end position="624"/>
    </location>
</feature>
<evidence type="ECO:0000256" key="7">
    <source>
        <dbReference type="SAM" id="MobiDB-lite"/>
    </source>
</evidence>
<dbReference type="PANTHER" id="PTHR24058:SF53">
    <property type="entry name" value="HOMEODOMAIN-INTERACTING PROTEIN KINASE 2"/>
    <property type="match status" value="1"/>
</dbReference>
<gene>
    <name evidence="9" type="ORF">Q5P01_020065</name>
</gene>
<feature type="compositionally biased region" description="Polar residues" evidence="7">
    <location>
        <begin position="373"/>
        <end position="384"/>
    </location>
</feature>
<dbReference type="AlphaFoldDB" id="A0AA88SAZ8"/>
<dbReference type="InterPro" id="IPR017441">
    <property type="entry name" value="Protein_kinase_ATP_BS"/>
</dbReference>
<dbReference type="GO" id="GO:0046332">
    <property type="term" value="F:SMAD binding"/>
    <property type="evidence" value="ECO:0007669"/>
    <property type="project" value="TreeGrafter"/>
</dbReference>
<evidence type="ECO:0000313" key="9">
    <source>
        <dbReference type="EMBL" id="KAK2825851.1"/>
    </source>
</evidence>
<feature type="region of interest" description="Disordered" evidence="7">
    <location>
        <begin position="515"/>
        <end position="551"/>
    </location>
</feature>
<reference evidence="9" key="1">
    <citation type="submission" date="2023-07" db="EMBL/GenBank/DDBJ databases">
        <title>Chromosome-level Genome Assembly of Striped Snakehead (Channa striata).</title>
        <authorList>
            <person name="Liu H."/>
        </authorList>
    </citation>
    <scope>NUCLEOTIDE SEQUENCE</scope>
    <source>
        <strain evidence="9">Gz</strain>
        <tissue evidence="9">Muscle</tissue>
    </source>
</reference>
<dbReference type="Gene3D" id="1.10.510.10">
    <property type="entry name" value="Transferase(Phosphotransferase) domain 1"/>
    <property type="match status" value="1"/>
</dbReference>
<feature type="compositionally biased region" description="Basic and acidic residues" evidence="7">
    <location>
        <begin position="385"/>
        <end position="407"/>
    </location>
</feature>
<dbReference type="InterPro" id="IPR000719">
    <property type="entry name" value="Prot_kinase_dom"/>
</dbReference>
<keyword evidence="5 6" id="KW-0067">ATP-binding</keyword>
<evidence type="ECO:0000256" key="5">
    <source>
        <dbReference type="ARBA" id="ARBA00022840"/>
    </source>
</evidence>
<dbReference type="GO" id="GO:0005737">
    <property type="term" value="C:cytoplasm"/>
    <property type="evidence" value="ECO:0007669"/>
    <property type="project" value="TreeGrafter"/>
</dbReference>
<evidence type="ECO:0000256" key="6">
    <source>
        <dbReference type="PROSITE-ProRule" id="PRU10141"/>
    </source>
</evidence>
<evidence type="ECO:0000256" key="1">
    <source>
        <dbReference type="ARBA" id="ARBA00022527"/>
    </source>
</evidence>
<keyword evidence="10" id="KW-1185">Reference proteome</keyword>
<dbReference type="Proteomes" id="UP001187415">
    <property type="component" value="Unassembled WGS sequence"/>
</dbReference>
<dbReference type="GO" id="GO:0003713">
    <property type="term" value="F:transcription coactivator activity"/>
    <property type="evidence" value="ECO:0007669"/>
    <property type="project" value="TreeGrafter"/>
</dbReference>
<dbReference type="GO" id="GO:0004713">
    <property type="term" value="F:protein tyrosine kinase activity"/>
    <property type="evidence" value="ECO:0007669"/>
    <property type="project" value="TreeGrafter"/>
</dbReference>
<dbReference type="InterPro" id="IPR050494">
    <property type="entry name" value="Ser_Thr_dual-spec_kinase"/>
</dbReference>
<keyword evidence="4" id="KW-0418">Kinase</keyword>
<feature type="region of interest" description="Disordered" evidence="7">
    <location>
        <begin position="647"/>
        <end position="679"/>
    </location>
</feature>
<feature type="domain" description="Protein kinase" evidence="8">
    <location>
        <begin position="42"/>
        <end position="351"/>
    </location>
</feature>
<feature type="compositionally biased region" description="Polar residues" evidence="7">
    <location>
        <begin position="537"/>
        <end position="551"/>
    </location>
</feature>
<dbReference type="Gene3D" id="3.30.200.20">
    <property type="entry name" value="Phosphorylase Kinase, domain 1"/>
    <property type="match status" value="1"/>
</dbReference>
<dbReference type="PROSITE" id="PS00107">
    <property type="entry name" value="PROTEIN_KINASE_ATP"/>
    <property type="match status" value="1"/>
</dbReference>
<evidence type="ECO:0000256" key="2">
    <source>
        <dbReference type="ARBA" id="ARBA00022679"/>
    </source>
</evidence>
<evidence type="ECO:0000256" key="4">
    <source>
        <dbReference type="ARBA" id="ARBA00022777"/>
    </source>
</evidence>
<evidence type="ECO:0000256" key="3">
    <source>
        <dbReference type="ARBA" id="ARBA00022741"/>
    </source>
</evidence>
<comment type="caution">
    <text evidence="9">The sequence shown here is derived from an EMBL/GenBank/DDBJ whole genome shotgun (WGS) entry which is preliminary data.</text>
</comment>
<dbReference type="GO" id="GO:0005524">
    <property type="term" value="F:ATP binding"/>
    <property type="evidence" value="ECO:0007669"/>
    <property type="project" value="UniProtKB-UniRule"/>
</dbReference>
<dbReference type="GO" id="GO:0007224">
    <property type="term" value="P:smoothened signaling pathway"/>
    <property type="evidence" value="ECO:0007669"/>
    <property type="project" value="TreeGrafter"/>
</dbReference>
<keyword evidence="2" id="KW-0808">Transferase</keyword>
<dbReference type="EMBL" id="JAUPFM010000016">
    <property type="protein sequence ID" value="KAK2825851.1"/>
    <property type="molecule type" value="Genomic_DNA"/>
</dbReference>
<dbReference type="PROSITE" id="PS00108">
    <property type="entry name" value="PROTEIN_KINASE_ST"/>
    <property type="match status" value="1"/>
</dbReference>
<accession>A0AA88SAZ8</accession>
<dbReference type="GO" id="GO:0016605">
    <property type="term" value="C:PML body"/>
    <property type="evidence" value="ECO:0007669"/>
    <property type="project" value="TreeGrafter"/>
</dbReference>
<dbReference type="InterPro" id="IPR008271">
    <property type="entry name" value="Ser/Thr_kinase_AS"/>
</dbReference>
<keyword evidence="3 6" id="KW-0547">Nucleotide-binding</keyword>
<dbReference type="GO" id="GO:0003714">
    <property type="term" value="F:transcription corepressor activity"/>
    <property type="evidence" value="ECO:0007669"/>
    <property type="project" value="TreeGrafter"/>
</dbReference>
<dbReference type="SMART" id="SM00220">
    <property type="entry name" value="S_TKc"/>
    <property type="match status" value="1"/>
</dbReference>
<dbReference type="SUPFAM" id="SSF56112">
    <property type="entry name" value="Protein kinase-like (PK-like)"/>
    <property type="match status" value="1"/>
</dbReference>
<evidence type="ECO:0000313" key="10">
    <source>
        <dbReference type="Proteomes" id="UP001187415"/>
    </source>
</evidence>
<dbReference type="GO" id="GO:0045944">
    <property type="term" value="P:positive regulation of transcription by RNA polymerase II"/>
    <property type="evidence" value="ECO:0007669"/>
    <property type="project" value="TreeGrafter"/>
</dbReference>
<keyword evidence="1" id="KW-0723">Serine/threonine-protein kinase</keyword>
<dbReference type="GO" id="GO:0004674">
    <property type="term" value="F:protein serine/threonine kinase activity"/>
    <property type="evidence" value="ECO:0007669"/>
    <property type="project" value="UniProtKB-KW"/>
</dbReference>
<feature type="binding site" evidence="6">
    <location>
        <position position="71"/>
    </location>
    <ligand>
        <name>ATP</name>
        <dbReference type="ChEBI" id="CHEBI:30616"/>
    </ligand>
</feature>
<evidence type="ECO:0000259" key="8">
    <source>
        <dbReference type="PROSITE" id="PS50011"/>
    </source>
</evidence>
<protein>
    <recommendedName>
        <fullName evidence="8">Protein kinase domain-containing protein</fullName>
    </recommendedName>
</protein>
<proteinExistence type="predicted"/>